<reference evidence="9" key="1">
    <citation type="submission" date="2022-01" db="EMBL/GenBank/DDBJ databases">
        <title>PSI-footprinting approach for the identification of protein synthesis inhibitor producers.</title>
        <authorList>
            <person name="Handel F."/>
            <person name="Kulik A."/>
            <person name="Wex K.W."/>
            <person name="Berscheid A."/>
            <person name="Saur J.S."/>
            <person name="Winkler A."/>
            <person name="Wibberg D."/>
            <person name="Kalinowski J."/>
            <person name="Broetz-Oesterhelt H."/>
            <person name="Mast Y."/>
        </authorList>
    </citation>
    <scope>NUCLEOTIDE SEQUENCE</scope>
    <source>
        <strain evidence="9">KNN 49.3e</strain>
    </source>
</reference>
<evidence type="ECO:0000256" key="2">
    <source>
        <dbReference type="ARBA" id="ARBA00005236"/>
    </source>
</evidence>
<evidence type="ECO:0000259" key="8">
    <source>
        <dbReference type="Pfam" id="PF02687"/>
    </source>
</evidence>
<protein>
    <submittedName>
        <fullName evidence="9">FtsX-like permease family protein</fullName>
    </submittedName>
</protein>
<feature type="transmembrane region" description="Helical" evidence="7">
    <location>
        <begin position="50"/>
        <end position="79"/>
    </location>
</feature>
<gene>
    <name evidence="9" type="ORF">L1857_28695</name>
</gene>
<feature type="domain" description="ABC3 transporter permease C-terminal" evidence="8">
    <location>
        <begin position="9"/>
        <end position="130"/>
    </location>
</feature>
<feature type="transmembrane region" description="Helical" evidence="7">
    <location>
        <begin position="6"/>
        <end position="29"/>
    </location>
</feature>
<evidence type="ECO:0000256" key="5">
    <source>
        <dbReference type="ARBA" id="ARBA00022989"/>
    </source>
</evidence>
<name>A0ABY4P2M0_9PSEU</name>
<evidence type="ECO:0000256" key="4">
    <source>
        <dbReference type="ARBA" id="ARBA00022692"/>
    </source>
</evidence>
<dbReference type="Proteomes" id="UP000830158">
    <property type="component" value="Chromosome"/>
</dbReference>
<evidence type="ECO:0000313" key="9">
    <source>
        <dbReference type="EMBL" id="UQS26507.1"/>
    </source>
</evidence>
<dbReference type="Pfam" id="PF02687">
    <property type="entry name" value="FtsX"/>
    <property type="match status" value="1"/>
</dbReference>
<keyword evidence="4 7" id="KW-0812">Transmembrane</keyword>
<comment type="subcellular location">
    <subcellularLocation>
        <location evidence="1">Cell membrane</location>
        <topology evidence="1">Multi-pass membrane protein</topology>
    </subcellularLocation>
</comment>
<evidence type="ECO:0000256" key="7">
    <source>
        <dbReference type="SAM" id="Phobius"/>
    </source>
</evidence>
<dbReference type="PANTHER" id="PTHR30489:SF0">
    <property type="entry name" value="LIPOPROTEIN-RELEASING SYSTEM TRANSMEMBRANE PROTEIN LOLE"/>
    <property type="match status" value="1"/>
</dbReference>
<evidence type="ECO:0000256" key="1">
    <source>
        <dbReference type="ARBA" id="ARBA00004651"/>
    </source>
</evidence>
<evidence type="ECO:0000256" key="3">
    <source>
        <dbReference type="ARBA" id="ARBA00022475"/>
    </source>
</evidence>
<comment type="similarity">
    <text evidence="2">Belongs to the ABC-4 integral membrane protein family. LolC/E subfamily.</text>
</comment>
<dbReference type="EMBL" id="CP091196">
    <property type="protein sequence ID" value="UQS26507.1"/>
    <property type="molecule type" value="Genomic_DNA"/>
</dbReference>
<keyword evidence="3" id="KW-1003">Cell membrane</keyword>
<evidence type="ECO:0000313" key="10">
    <source>
        <dbReference type="Proteomes" id="UP000830158"/>
    </source>
</evidence>
<dbReference type="PANTHER" id="PTHR30489">
    <property type="entry name" value="LIPOPROTEIN-RELEASING SYSTEM TRANSMEMBRANE PROTEIN LOLE"/>
    <property type="match status" value="1"/>
</dbReference>
<accession>A0ABY4P2M0</accession>
<keyword evidence="10" id="KW-1185">Reference proteome</keyword>
<evidence type="ECO:0000256" key="6">
    <source>
        <dbReference type="ARBA" id="ARBA00023136"/>
    </source>
</evidence>
<sequence length="138" mass="14030">MLVGSATLLTLVLGAVAALGVFNTVVLDARERRRDLGMLKSIGMTPRQVTVMMVTSMGALGLVGGLVGVPLGILAHRVVAPAMMRAAQSDVFGFVVDVYRVPTAAGLVLAGIVIAVAGAVIPARGAARTPIAAVLRSE</sequence>
<dbReference type="InterPro" id="IPR003838">
    <property type="entry name" value="ABC3_permease_C"/>
</dbReference>
<keyword evidence="6 7" id="KW-0472">Membrane</keyword>
<keyword evidence="5 7" id="KW-1133">Transmembrane helix</keyword>
<dbReference type="InterPro" id="IPR051447">
    <property type="entry name" value="Lipoprotein-release_system"/>
</dbReference>
<organism evidence="9 10">
    <name type="scientific">Amycolatopsis thermalba</name>
    <dbReference type="NCBI Taxonomy" id="944492"/>
    <lineage>
        <taxon>Bacteria</taxon>
        <taxon>Bacillati</taxon>
        <taxon>Actinomycetota</taxon>
        <taxon>Actinomycetes</taxon>
        <taxon>Pseudonocardiales</taxon>
        <taxon>Pseudonocardiaceae</taxon>
        <taxon>Amycolatopsis</taxon>
    </lineage>
</organism>
<dbReference type="RefSeq" id="WP_249466823.1">
    <property type="nucleotide sequence ID" value="NZ_CP091196.1"/>
</dbReference>
<proteinExistence type="inferred from homology"/>
<feature type="transmembrane region" description="Helical" evidence="7">
    <location>
        <begin position="99"/>
        <end position="121"/>
    </location>
</feature>